<dbReference type="Pfam" id="PF00953">
    <property type="entry name" value="Glycos_transf_4"/>
    <property type="match status" value="1"/>
</dbReference>
<keyword evidence="7" id="KW-0328">Glycosyltransferase</keyword>
<evidence type="ECO:0000256" key="9">
    <source>
        <dbReference type="ARBA" id="ARBA00022692"/>
    </source>
</evidence>
<comment type="pathway">
    <text evidence="3">Protein modification; protein glycosylation.</text>
</comment>
<evidence type="ECO:0000256" key="18">
    <source>
        <dbReference type="ARBA" id="ARBA00045078"/>
    </source>
</evidence>
<proteinExistence type="inferred from homology"/>
<evidence type="ECO:0000256" key="11">
    <source>
        <dbReference type="ARBA" id="ARBA00022824"/>
    </source>
</evidence>
<evidence type="ECO:0000256" key="6">
    <source>
        <dbReference type="ARBA" id="ARBA00017659"/>
    </source>
</evidence>
<feature type="transmembrane region" description="Helical" evidence="20">
    <location>
        <begin position="313"/>
        <end position="331"/>
    </location>
</feature>
<name>A0A5N6KWT7_9ROSI</name>
<keyword evidence="9 20" id="KW-0812">Transmembrane</keyword>
<keyword evidence="13 20" id="KW-1133">Transmembrane helix</keyword>
<feature type="transmembrane region" description="Helical" evidence="20">
    <location>
        <begin position="77"/>
        <end position="96"/>
    </location>
</feature>
<dbReference type="AlphaFoldDB" id="A0A5N6KWT7"/>
<evidence type="ECO:0000256" key="1">
    <source>
        <dbReference type="ARBA" id="ARBA00001946"/>
    </source>
</evidence>
<evidence type="ECO:0000313" key="21">
    <source>
        <dbReference type="EMBL" id="KAB8349866.1"/>
    </source>
</evidence>
<comment type="similarity">
    <text evidence="4">Belongs to the glycosyltransferase 4 family.</text>
</comment>
<evidence type="ECO:0000256" key="19">
    <source>
        <dbReference type="SAM" id="MobiDB-lite"/>
    </source>
</evidence>
<keyword evidence="8" id="KW-0808">Transferase</keyword>
<evidence type="ECO:0000256" key="12">
    <source>
        <dbReference type="ARBA" id="ARBA00022842"/>
    </source>
</evidence>
<evidence type="ECO:0000256" key="16">
    <source>
        <dbReference type="ARBA" id="ARBA00033238"/>
    </source>
</evidence>
<dbReference type="GO" id="GO:0046872">
    <property type="term" value="F:metal ion binding"/>
    <property type="evidence" value="ECO:0007669"/>
    <property type="project" value="UniProtKB-KW"/>
</dbReference>
<dbReference type="GO" id="GO:0003975">
    <property type="term" value="F:UDP-N-acetylglucosamine-dolichyl-phosphate N-acetylglucosaminephosphotransferase activity"/>
    <property type="evidence" value="ECO:0007669"/>
    <property type="project" value="UniProtKB-EC"/>
</dbReference>
<keyword evidence="11" id="KW-0256">Endoplasmic reticulum</keyword>
<comment type="caution">
    <text evidence="21">The sequence shown here is derived from an EMBL/GenBank/DDBJ whole genome shotgun (WGS) entry which is preliminary data.</text>
</comment>
<protein>
    <recommendedName>
        <fullName evidence="6">UDP-N-acetylglucosamine--dolichyl-phosphate N-acetylglucosaminephosphotransferase</fullName>
        <ecNumber evidence="5">2.7.8.15</ecNumber>
    </recommendedName>
    <alternativeName>
        <fullName evidence="15">GlcNAc-1-P transferase</fullName>
    </alternativeName>
    <alternativeName>
        <fullName evidence="16">N-acetylglucosamine-1-phosphate transferase</fullName>
    </alternativeName>
</protein>
<dbReference type="OrthoDB" id="10262326at2759"/>
<evidence type="ECO:0000313" key="22">
    <source>
        <dbReference type="Proteomes" id="UP000327013"/>
    </source>
</evidence>
<evidence type="ECO:0000256" key="10">
    <source>
        <dbReference type="ARBA" id="ARBA00022723"/>
    </source>
</evidence>
<feature type="transmembrane region" description="Helical" evidence="20">
    <location>
        <begin position="337"/>
        <end position="357"/>
    </location>
</feature>
<organism evidence="21 22">
    <name type="scientific">Carpinus fangiana</name>
    <dbReference type="NCBI Taxonomy" id="176857"/>
    <lineage>
        <taxon>Eukaryota</taxon>
        <taxon>Viridiplantae</taxon>
        <taxon>Streptophyta</taxon>
        <taxon>Embryophyta</taxon>
        <taxon>Tracheophyta</taxon>
        <taxon>Spermatophyta</taxon>
        <taxon>Magnoliopsida</taxon>
        <taxon>eudicotyledons</taxon>
        <taxon>Gunneridae</taxon>
        <taxon>Pentapetalae</taxon>
        <taxon>rosids</taxon>
        <taxon>fabids</taxon>
        <taxon>Fagales</taxon>
        <taxon>Betulaceae</taxon>
        <taxon>Carpinus</taxon>
    </lineage>
</organism>
<keyword evidence="12" id="KW-0460">Magnesium</keyword>
<feature type="transmembrane region" description="Helical" evidence="20">
    <location>
        <begin position="38"/>
        <end position="56"/>
    </location>
</feature>
<evidence type="ECO:0000256" key="2">
    <source>
        <dbReference type="ARBA" id="ARBA00004477"/>
    </source>
</evidence>
<sequence length="506" mass="56125">MTQVKTSLSRTEAWSLTTLSLASVAILVQTFQGDGAPLVASIAFSGLAYALSYAMIRWLGGVFIKAANMDRPETMGAVCAVVYLLAIICFIPFPFYKDIVAATSGGGNRDLVLEVRQIETGRFLHRFPHGKLASYLSAILSLQSVVILGVGDDLFDIRWRHKVLIPAFASIPMLIVYFVDFGVTSIVIPTFLRPYLGELFDLGWLYYAYMAAISIFAPNSINILAGVNGMEVGQSIVIAILILFNDCLYLSPEFLPLSLPKTPLPLSTPGSSSLHPATDSHLFSIYLLLPFLAVSLSLLNHNWYPARVFVGDTYCYFAGMVFAVVAIQGHFSKTLLLLLIPQIGNFIYSAPQLFALVPCPRHRLPKFNARTGLLENSWADFTLPEERFRDELDATSTSNSEAESNGHARKKSRIVTGRHSTLKKPVQSALKLLARFHLIRIEVDSSTGEVLRATNMTLLNLWMVWFGPMREDRLVIGLLTAQAVCGLMGLWVRHRLALWVFTVDNW</sequence>
<keyword evidence="22" id="KW-1185">Reference proteome</keyword>
<dbReference type="CDD" id="cd06855">
    <property type="entry name" value="GT_GPT_euk"/>
    <property type="match status" value="1"/>
</dbReference>
<evidence type="ECO:0000256" key="14">
    <source>
        <dbReference type="ARBA" id="ARBA00023136"/>
    </source>
</evidence>
<dbReference type="InterPro" id="IPR000715">
    <property type="entry name" value="Glycosyl_transferase_4"/>
</dbReference>
<evidence type="ECO:0000256" key="4">
    <source>
        <dbReference type="ARBA" id="ARBA00009317"/>
    </source>
</evidence>
<comment type="cofactor">
    <cofactor evidence="1">
        <name>Mg(2+)</name>
        <dbReference type="ChEBI" id="CHEBI:18420"/>
    </cofactor>
</comment>
<evidence type="ECO:0000256" key="5">
    <source>
        <dbReference type="ARBA" id="ARBA00013225"/>
    </source>
</evidence>
<feature type="transmembrane region" description="Helical" evidence="20">
    <location>
        <begin position="474"/>
        <end position="492"/>
    </location>
</feature>
<keyword evidence="10" id="KW-0479">Metal-binding</keyword>
<dbReference type="Proteomes" id="UP000327013">
    <property type="component" value="Unassembled WGS sequence"/>
</dbReference>
<feature type="transmembrane region" description="Helical" evidence="20">
    <location>
        <begin position="163"/>
        <end position="192"/>
    </location>
</feature>
<feature type="region of interest" description="Disordered" evidence="19">
    <location>
        <begin position="392"/>
        <end position="419"/>
    </location>
</feature>
<dbReference type="PANTHER" id="PTHR10571">
    <property type="entry name" value="UDP-N-ACETYLGLUCOSAMINE--DOLICHYL-PHOSPHATE N-ACETYLGLUCOSAMINEPHOSPHOTRANSFERASE"/>
    <property type="match status" value="1"/>
</dbReference>
<feature type="transmembrane region" description="Helical" evidence="20">
    <location>
        <begin position="232"/>
        <end position="251"/>
    </location>
</feature>
<dbReference type="GO" id="GO:0016757">
    <property type="term" value="F:glycosyltransferase activity"/>
    <property type="evidence" value="ECO:0007669"/>
    <property type="project" value="UniProtKB-KW"/>
</dbReference>
<feature type="compositionally biased region" description="Polar residues" evidence="19">
    <location>
        <begin position="394"/>
        <end position="403"/>
    </location>
</feature>
<dbReference type="PANTHER" id="PTHR10571:SF0">
    <property type="entry name" value="UDP-N-ACETYLGLUCOSAMINE--DOLICHYL-PHOSPHATE N-ACETYLGLUCOSAMINEPHOSPHOTRANSFERASE"/>
    <property type="match status" value="1"/>
</dbReference>
<keyword evidence="14 20" id="KW-0472">Membrane</keyword>
<dbReference type="GO" id="GO:0005789">
    <property type="term" value="C:endoplasmic reticulum membrane"/>
    <property type="evidence" value="ECO:0007669"/>
    <property type="project" value="UniProtKB-SubCell"/>
</dbReference>
<evidence type="ECO:0000256" key="20">
    <source>
        <dbReference type="SAM" id="Phobius"/>
    </source>
</evidence>
<evidence type="ECO:0000256" key="8">
    <source>
        <dbReference type="ARBA" id="ARBA00022679"/>
    </source>
</evidence>
<evidence type="ECO:0000256" key="13">
    <source>
        <dbReference type="ARBA" id="ARBA00022989"/>
    </source>
</evidence>
<accession>A0A5N6KWT7</accession>
<feature type="transmembrane region" description="Helical" evidence="20">
    <location>
        <begin position="204"/>
        <end position="225"/>
    </location>
</feature>
<evidence type="ECO:0000256" key="7">
    <source>
        <dbReference type="ARBA" id="ARBA00022676"/>
    </source>
</evidence>
<feature type="transmembrane region" description="Helical" evidence="20">
    <location>
        <begin position="283"/>
        <end position="301"/>
    </location>
</feature>
<dbReference type="InterPro" id="IPR033895">
    <property type="entry name" value="GPT"/>
</dbReference>
<feature type="transmembrane region" description="Helical" evidence="20">
    <location>
        <begin position="132"/>
        <end position="151"/>
    </location>
</feature>
<evidence type="ECO:0000256" key="15">
    <source>
        <dbReference type="ARBA" id="ARBA00029567"/>
    </source>
</evidence>
<dbReference type="EMBL" id="VIBQ01000014">
    <property type="protein sequence ID" value="KAB8349866.1"/>
    <property type="molecule type" value="Genomic_DNA"/>
</dbReference>
<reference evidence="21 22" key="1">
    <citation type="submission" date="2019-06" db="EMBL/GenBank/DDBJ databases">
        <title>A chromosomal-level reference genome of Carpinus fangiana (Coryloideae, Betulaceae).</title>
        <authorList>
            <person name="Yang X."/>
            <person name="Wang Z."/>
            <person name="Zhang L."/>
            <person name="Hao G."/>
            <person name="Liu J."/>
            <person name="Yang Y."/>
        </authorList>
    </citation>
    <scope>NUCLEOTIDE SEQUENCE [LARGE SCALE GENOMIC DNA]</scope>
    <source>
        <strain evidence="21">Cfa_2016G</strain>
        <tissue evidence="21">Leaf</tissue>
    </source>
</reference>
<feature type="transmembrane region" description="Helical" evidence="20">
    <location>
        <begin position="12"/>
        <end position="32"/>
    </location>
</feature>
<evidence type="ECO:0000256" key="17">
    <source>
        <dbReference type="ARBA" id="ARBA00044717"/>
    </source>
</evidence>
<gene>
    <name evidence="21" type="ORF">FH972_023879</name>
</gene>
<comment type="subcellular location">
    <subcellularLocation>
        <location evidence="2">Endoplasmic reticulum membrane</location>
        <topology evidence="2">Multi-pass membrane protein</topology>
    </subcellularLocation>
</comment>
<dbReference type="EC" id="2.7.8.15" evidence="5"/>
<evidence type="ECO:0000256" key="3">
    <source>
        <dbReference type="ARBA" id="ARBA00004922"/>
    </source>
</evidence>
<comment type="catalytic activity">
    <reaction evidence="18">
        <text>a di-trans,poly-cis-dolichyl phosphate + UDP-N-acetyl-alpha-D-glucosamine = an N-acetyl-alpha-D-glucosaminyl-diphospho-di-trans,poly-cis-dolichol + UMP</text>
        <dbReference type="Rhea" id="RHEA:13289"/>
        <dbReference type="Rhea" id="RHEA-COMP:19498"/>
        <dbReference type="Rhea" id="RHEA-COMP:19507"/>
        <dbReference type="ChEBI" id="CHEBI:57683"/>
        <dbReference type="ChEBI" id="CHEBI:57705"/>
        <dbReference type="ChEBI" id="CHEBI:57865"/>
        <dbReference type="ChEBI" id="CHEBI:58427"/>
        <dbReference type="EC" id="2.7.8.15"/>
    </reaction>
    <physiologicalReaction direction="left-to-right" evidence="18">
        <dbReference type="Rhea" id="RHEA:13290"/>
    </physiologicalReaction>
</comment>
<dbReference type="GO" id="GO:0006488">
    <property type="term" value="P:dolichol-linked oligosaccharide biosynthetic process"/>
    <property type="evidence" value="ECO:0007669"/>
    <property type="project" value="InterPro"/>
</dbReference>
<dbReference type="UniPathway" id="UPA00378"/>
<comment type="function">
    <text evidence="17">UDP-N-acetylglucosamine--dolichyl-phosphate N-acetylglucosaminephosphotransferase that operates in the biosynthetic pathway of dolichol-linked oligosaccharides, the glycan precursors employed in protein asparagine (N)-glycosylation. The assembly of dolichol-linked oligosaccharides begins on the cytosolic side of the endoplasmic reticulum membrane and finishes in its lumen. The sequential addition of sugars to dolichol pyrophosphate produces dolichol-linked oligosaccharides containing fourteen sugars, including two GlcNAcs, nine mannoses and three glucoses. Once assembled, the oligosaccharide is transferred from the lipid to nascent proteins by oligosaccharyltransferases. Catalyzes the initial step of dolichol-linked oligosaccharide biosynthesis, transfering GlcNAc-1-P from cytosolic UDP-GlcNAc onto the carrier lipid dolichyl phosphate (P-dolichol), yielding GlcNAc-P-P-dolichol embedded in the cytoplasmic leaflet of the endoplasmic reticulum membrane.</text>
</comment>